<gene>
    <name evidence="3" type="ORF">D0962_21925</name>
</gene>
<evidence type="ECO:0000259" key="2">
    <source>
        <dbReference type="SMART" id="SM00421"/>
    </source>
</evidence>
<feature type="region of interest" description="Disordered" evidence="1">
    <location>
        <begin position="68"/>
        <end position="93"/>
    </location>
</feature>
<dbReference type="AlphaFoldDB" id="A0A6M0SA69"/>
<dbReference type="SMART" id="SM00421">
    <property type="entry name" value="HTH_LUXR"/>
    <property type="match status" value="1"/>
</dbReference>
<dbReference type="Proteomes" id="UP000473574">
    <property type="component" value="Unassembled WGS sequence"/>
</dbReference>
<dbReference type="GO" id="GO:0006355">
    <property type="term" value="P:regulation of DNA-templated transcription"/>
    <property type="evidence" value="ECO:0007669"/>
    <property type="project" value="InterPro"/>
</dbReference>
<evidence type="ECO:0000256" key="1">
    <source>
        <dbReference type="SAM" id="MobiDB-lite"/>
    </source>
</evidence>
<dbReference type="Pfam" id="PF00196">
    <property type="entry name" value="GerE"/>
    <property type="match status" value="1"/>
</dbReference>
<dbReference type="InterPro" id="IPR016032">
    <property type="entry name" value="Sig_transdc_resp-reg_C-effctor"/>
</dbReference>
<dbReference type="SUPFAM" id="SSF46894">
    <property type="entry name" value="C-terminal effector domain of the bipartite response regulators"/>
    <property type="match status" value="1"/>
</dbReference>
<reference evidence="3 4" key="1">
    <citation type="journal article" date="2020" name="Microb. Ecol.">
        <title>Ecogenomics of the Marine Benthic Filamentous Cyanobacterium Adonisia.</title>
        <authorList>
            <person name="Walter J.M."/>
            <person name="Coutinho F.H."/>
            <person name="Leomil L."/>
            <person name="Hargreaves P.I."/>
            <person name="Campeao M.E."/>
            <person name="Vieira V.V."/>
            <person name="Silva B.S."/>
            <person name="Fistarol G.O."/>
            <person name="Salomon P.S."/>
            <person name="Sawabe T."/>
            <person name="Mino S."/>
            <person name="Hosokawa M."/>
            <person name="Miyashita H."/>
            <person name="Maruyama F."/>
            <person name="van Verk M.C."/>
            <person name="Dutilh B.E."/>
            <person name="Thompson C.C."/>
            <person name="Thompson F.L."/>
        </authorList>
    </citation>
    <scope>NUCLEOTIDE SEQUENCE [LARGE SCALE GENOMIC DNA]</scope>
    <source>
        <strain evidence="3 4">CCMR0082</strain>
    </source>
</reference>
<dbReference type="EMBL" id="QZCE01000002">
    <property type="protein sequence ID" value="NEZ65397.1"/>
    <property type="molecule type" value="Genomic_DNA"/>
</dbReference>
<feature type="domain" description="HTH luxR-type" evidence="2">
    <location>
        <begin position="4"/>
        <end position="61"/>
    </location>
</feature>
<name>A0A6M0SA69_9CYAN</name>
<protein>
    <recommendedName>
        <fullName evidence="2">HTH luxR-type domain-containing protein</fullName>
    </recommendedName>
</protein>
<organism evidence="3 4">
    <name type="scientific">Adonisia turfae CCMR0082</name>
    <dbReference type="NCBI Taxonomy" id="2304604"/>
    <lineage>
        <taxon>Bacteria</taxon>
        <taxon>Bacillati</taxon>
        <taxon>Cyanobacteriota</taxon>
        <taxon>Adonisia</taxon>
        <taxon>Adonisia turfae</taxon>
    </lineage>
</organism>
<dbReference type="InterPro" id="IPR036388">
    <property type="entry name" value="WH-like_DNA-bd_sf"/>
</dbReference>
<dbReference type="RefSeq" id="WP_163666449.1">
    <property type="nucleotide sequence ID" value="NZ_QZCE01000002.1"/>
</dbReference>
<sequence>MNNPLRLTLTQHKIISLMATGWPNKKIARHLNICQQNVGRYQTQMCERVGAKTKYQLMAWYGTRGQLSKTAEEEISTQKRQYEPHRSPKSRKF</sequence>
<proteinExistence type="predicted"/>
<dbReference type="InterPro" id="IPR000792">
    <property type="entry name" value="Tscrpt_reg_LuxR_C"/>
</dbReference>
<evidence type="ECO:0000313" key="4">
    <source>
        <dbReference type="Proteomes" id="UP000473574"/>
    </source>
</evidence>
<comment type="caution">
    <text evidence="3">The sequence shown here is derived from an EMBL/GenBank/DDBJ whole genome shotgun (WGS) entry which is preliminary data.</text>
</comment>
<dbReference type="Gene3D" id="1.10.10.10">
    <property type="entry name" value="Winged helix-like DNA-binding domain superfamily/Winged helix DNA-binding domain"/>
    <property type="match status" value="1"/>
</dbReference>
<dbReference type="GO" id="GO:0003677">
    <property type="term" value="F:DNA binding"/>
    <property type="evidence" value="ECO:0007669"/>
    <property type="project" value="InterPro"/>
</dbReference>
<feature type="compositionally biased region" description="Basic and acidic residues" evidence="1">
    <location>
        <begin position="70"/>
        <end position="86"/>
    </location>
</feature>
<accession>A0A6M0SA69</accession>
<evidence type="ECO:0000313" key="3">
    <source>
        <dbReference type="EMBL" id="NEZ65397.1"/>
    </source>
</evidence>